<dbReference type="Gene3D" id="1.10.10.60">
    <property type="entry name" value="Homeodomain-like"/>
    <property type="match status" value="1"/>
</dbReference>
<dbReference type="PANTHER" id="PTHR47595">
    <property type="entry name" value="HEAT SHOCK 70 KDA PROTEIN 14"/>
    <property type="match status" value="1"/>
</dbReference>
<dbReference type="OrthoDB" id="691673at2759"/>
<accession>A0A6A4WVU0</accession>
<proteinExistence type="predicted"/>
<dbReference type="InterPro" id="IPR044822">
    <property type="entry name" value="Myb_DNA-bind_4"/>
</dbReference>
<name>A0A6A4WVU0_AMPAM</name>
<sequence>MGGSPIWEELETMELLDIWRQARLQSALRTNVRNKWIWEHVADQLWHRGFVRSGEQCKNKVHNLLCVYRNVCRGRLPRWRCRYFDLLHRVASAKDVSDLEEPSEVAEKSRPLQRLSEPADLSPPPVRSGQTAAGSERSRARTAPDTGRVGYGAEEGRLGTAAGDRPGFERVRCRSEGQPEPSPGARCGSEEGGLSPPAGRQRARRDPPALVPIAHRPVPAAGAGLPLCSEEVRVLLARLWGQRLQAELLQRVRQTGGLKALRDGALRSQPYPTVRPPPARDPAAPHRNIITVTAPTAGGGGAAPDQPGTVIAQVPLLPSFRERTFSVSPGADQPVKEVSGRRLSPPAASHDLLAGAWDRCGASGRSAEALRGLSSRGLVLLPGGHGPRGVTAVGGGVIRVDID</sequence>
<dbReference type="EMBL" id="VIIS01000526">
    <property type="protein sequence ID" value="KAF0307954.1"/>
    <property type="molecule type" value="Genomic_DNA"/>
</dbReference>
<feature type="compositionally biased region" description="Basic and acidic residues" evidence="1">
    <location>
        <begin position="166"/>
        <end position="177"/>
    </location>
</feature>
<evidence type="ECO:0000313" key="3">
    <source>
        <dbReference type="EMBL" id="KAF0307954.1"/>
    </source>
</evidence>
<feature type="region of interest" description="Disordered" evidence="1">
    <location>
        <begin position="97"/>
        <end position="205"/>
    </location>
</feature>
<dbReference type="Pfam" id="PF13837">
    <property type="entry name" value="Myb_DNA-bind_4"/>
    <property type="match status" value="1"/>
</dbReference>
<comment type="caution">
    <text evidence="3">The sequence shown here is derived from an EMBL/GenBank/DDBJ whole genome shotgun (WGS) entry which is preliminary data.</text>
</comment>
<dbReference type="PANTHER" id="PTHR47595:SF1">
    <property type="entry name" value="MYB_SANT-LIKE DNA-BINDING DOMAIN-CONTAINING PROTEIN"/>
    <property type="match status" value="1"/>
</dbReference>
<organism evidence="3 4">
    <name type="scientific">Amphibalanus amphitrite</name>
    <name type="common">Striped barnacle</name>
    <name type="synonym">Balanus amphitrite</name>
    <dbReference type="NCBI Taxonomy" id="1232801"/>
    <lineage>
        <taxon>Eukaryota</taxon>
        <taxon>Metazoa</taxon>
        <taxon>Ecdysozoa</taxon>
        <taxon>Arthropoda</taxon>
        <taxon>Crustacea</taxon>
        <taxon>Multicrustacea</taxon>
        <taxon>Cirripedia</taxon>
        <taxon>Thoracica</taxon>
        <taxon>Thoracicalcarea</taxon>
        <taxon>Balanomorpha</taxon>
        <taxon>Balanoidea</taxon>
        <taxon>Balanidae</taxon>
        <taxon>Amphibalaninae</taxon>
        <taxon>Amphibalanus</taxon>
    </lineage>
</organism>
<evidence type="ECO:0000256" key="1">
    <source>
        <dbReference type="SAM" id="MobiDB-lite"/>
    </source>
</evidence>
<feature type="domain" description="Myb/SANT-like DNA-binding" evidence="2">
    <location>
        <begin position="6"/>
        <end position="89"/>
    </location>
</feature>
<evidence type="ECO:0000313" key="4">
    <source>
        <dbReference type="Proteomes" id="UP000440578"/>
    </source>
</evidence>
<protein>
    <submittedName>
        <fullName evidence="3">Zinc finger and SCAN domain-containing protein 29</fullName>
    </submittedName>
</protein>
<gene>
    <name evidence="3" type="primary">ZSCAN29_0</name>
    <name evidence="3" type="ORF">FJT64_020781</name>
</gene>
<keyword evidence="4" id="KW-1185">Reference proteome</keyword>
<dbReference type="Proteomes" id="UP000440578">
    <property type="component" value="Unassembled WGS sequence"/>
</dbReference>
<dbReference type="AlphaFoldDB" id="A0A6A4WVU0"/>
<evidence type="ECO:0000259" key="2">
    <source>
        <dbReference type="Pfam" id="PF13837"/>
    </source>
</evidence>
<reference evidence="3 4" key="1">
    <citation type="submission" date="2019-07" db="EMBL/GenBank/DDBJ databases">
        <title>Draft genome assembly of a fouling barnacle, Amphibalanus amphitrite (Darwin, 1854): The first reference genome for Thecostraca.</title>
        <authorList>
            <person name="Kim W."/>
        </authorList>
    </citation>
    <scope>NUCLEOTIDE SEQUENCE [LARGE SCALE GENOMIC DNA]</scope>
    <source>
        <strain evidence="3">SNU_AA5</strain>
        <tissue evidence="3">Soma without cirri and trophi</tissue>
    </source>
</reference>